<organism evidence="1 2">
    <name type="scientific">Arcticibacter tournemirensis</name>
    <dbReference type="NCBI Taxonomy" id="699437"/>
    <lineage>
        <taxon>Bacteria</taxon>
        <taxon>Pseudomonadati</taxon>
        <taxon>Bacteroidota</taxon>
        <taxon>Sphingobacteriia</taxon>
        <taxon>Sphingobacteriales</taxon>
        <taxon>Sphingobacteriaceae</taxon>
        <taxon>Arcticibacter</taxon>
    </lineage>
</organism>
<gene>
    <name evidence="1" type="ORF">EKH83_18530</name>
</gene>
<dbReference type="Proteomes" id="UP000290848">
    <property type="component" value="Unassembled WGS sequence"/>
</dbReference>
<protein>
    <submittedName>
        <fullName evidence="1">Uncharacterized protein</fullName>
    </submittedName>
</protein>
<dbReference type="EMBL" id="RXOC01000016">
    <property type="protein sequence ID" value="RXF67582.1"/>
    <property type="molecule type" value="Genomic_DNA"/>
</dbReference>
<evidence type="ECO:0000313" key="2">
    <source>
        <dbReference type="Proteomes" id="UP000290848"/>
    </source>
</evidence>
<sequence length="155" mass="18836">MKKQKKKVRTVDKYEKYGEIGEMYSSKWKKVDLLIPSNFRMLCAILGVKLEDVLRNFIWTVSYSVLKNATDKQRSAARKFFLSCKFGRPQYSKKQVNQMFSELKAIRKIYDTTDAMEGDDMELFWKNNHMYTEYWFKRWFEKNRRQDDISVLEKY</sequence>
<reference evidence="1 2" key="1">
    <citation type="submission" date="2018-12" db="EMBL/GenBank/DDBJ databases">
        <title>The Draft Genome Sequence of the Soil Bacterium Pedobacter tournemirensis R1.</title>
        <authorList>
            <person name="He J."/>
        </authorList>
    </citation>
    <scope>NUCLEOTIDE SEQUENCE [LARGE SCALE GENOMIC DNA]</scope>
    <source>
        <strain evidence="1 2">R1</strain>
    </source>
</reference>
<evidence type="ECO:0000313" key="1">
    <source>
        <dbReference type="EMBL" id="RXF67582.1"/>
    </source>
</evidence>
<dbReference type="RefSeq" id="WP_128770953.1">
    <property type="nucleotide sequence ID" value="NZ_RXOC01000016.1"/>
</dbReference>
<proteinExistence type="predicted"/>
<dbReference type="AlphaFoldDB" id="A0A4V1KHL2"/>
<comment type="caution">
    <text evidence="1">The sequence shown here is derived from an EMBL/GenBank/DDBJ whole genome shotgun (WGS) entry which is preliminary data.</text>
</comment>
<name>A0A4V1KHL2_9SPHI</name>
<accession>A0A4V1KHL2</accession>